<keyword evidence="1" id="KW-1133">Transmembrane helix</keyword>
<dbReference type="EMBL" id="LR798362">
    <property type="protein sequence ID" value="CAB5226606.1"/>
    <property type="molecule type" value="Genomic_DNA"/>
</dbReference>
<dbReference type="EMBL" id="LR797506">
    <property type="protein sequence ID" value="CAB4221711.1"/>
    <property type="molecule type" value="Genomic_DNA"/>
</dbReference>
<dbReference type="EMBL" id="LR797024">
    <property type="protein sequence ID" value="CAB4181429.1"/>
    <property type="molecule type" value="Genomic_DNA"/>
</dbReference>
<gene>
    <name evidence="5" type="ORF">UFOVP1058_36</name>
    <name evidence="6" type="ORF">UFOVP1289_60</name>
    <name evidence="7" type="ORF">UFOVP1410_26</name>
    <name evidence="9" type="ORF">UFOVP1514_6</name>
    <name evidence="8" type="ORF">UFOVP1642_18</name>
    <name evidence="2" type="ORF">UFOVP656_44</name>
    <name evidence="3" type="ORF">UFOVP857_66</name>
    <name evidence="4" type="ORF">UFOVP879_49</name>
</gene>
<evidence type="ECO:0000313" key="6">
    <source>
        <dbReference type="EMBL" id="CAB4196035.1"/>
    </source>
</evidence>
<organism evidence="6">
    <name type="scientific">uncultured Caudovirales phage</name>
    <dbReference type="NCBI Taxonomy" id="2100421"/>
    <lineage>
        <taxon>Viruses</taxon>
        <taxon>Duplodnaviria</taxon>
        <taxon>Heunggongvirae</taxon>
        <taxon>Uroviricota</taxon>
        <taxon>Caudoviricetes</taxon>
        <taxon>Peduoviridae</taxon>
        <taxon>Maltschvirus</taxon>
        <taxon>Maltschvirus maltsch</taxon>
    </lineage>
</organism>
<evidence type="ECO:0000313" key="4">
    <source>
        <dbReference type="EMBL" id="CAB4168480.1"/>
    </source>
</evidence>
<dbReference type="EMBL" id="LR796643">
    <property type="protein sequence ID" value="CAB4156277.1"/>
    <property type="molecule type" value="Genomic_DNA"/>
</dbReference>
<feature type="transmembrane region" description="Helical" evidence="1">
    <location>
        <begin position="6"/>
        <end position="24"/>
    </location>
</feature>
<evidence type="ECO:0000313" key="2">
    <source>
        <dbReference type="EMBL" id="CAB4156277.1"/>
    </source>
</evidence>
<reference evidence="6" key="1">
    <citation type="submission" date="2020-05" db="EMBL/GenBank/DDBJ databases">
        <authorList>
            <person name="Chiriac C."/>
            <person name="Salcher M."/>
            <person name="Ghai R."/>
            <person name="Kavagutti S V."/>
        </authorList>
    </citation>
    <scope>NUCLEOTIDE SEQUENCE</scope>
</reference>
<proteinExistence type="predicted"/>
<sequence length="75" mass="8623">MDSVTQIVLNVILGIAAFFGAWTLTGLRRAIERLDADTRELPEKYVLRVDYRADIAELKTMLEKIMLKLDRKADK</sequence>
<accession>A0A6J5RUR2</accession>
<dbReference type="EMBL" id="LR797234">
    <property type="protein sequence ID" value="CAB4196035.1"/>
    <property type="molecule type" value="Genomic_DNA"/>
</dbReference>
<evidence type="ECO:0000313" key="3">
    <source>
        <dbReference type="EMBL" id="CAB4167921.1"/>
    </source>
</evidence>
<protein>
    <submittedName>
        <fullName evidence="6">Uncharacterized protein</fullName>
    </submittedName>
</protein>
<evidence type="ECO:0000313" key="5">
    <source>
        <dbReference type="EMBL" id="CAB4181429.1"/>
    </source>
</evidence>
<evidence type="ECO:0000256" key="1">
    <source>
        <dbReference type="SAM" id="Phobius"/>
    </source>
</evidence>
<evidence type="ECO:0000313" key="8">
    <source>
        <dbReference type="EMBL" id="CAB4221711.1"/>
    </source>
</evidence>
<dbReference type="EMBL" id="LR796804">
    <property type="protein sequence ID" value="CAB4167921.1"/>
    <property type="molecule type" value="Genomic_DNA"/>
</dbReference>
<keyword evidence="1" id="KW-0472">Membrane</keyword>
<name>A0A6J5RUR2_9CAUD</name>
<dbReference type="EMBL" id="LR796827">
    <property type="protein sequence ID" value="CAB4168480.1"/>
    <property type="molecule type" value="Genomic_DNA"/>
</dbReference>
<evidence type="ECO:0000313" key="7">
    <source>
        <dbReference type="EMBL" id="CAB4205164.1"/>
    </source>
</evidence>
<keyword evidence="1" id="KW-0812">Transmembrane</keyword>
<evidence type="ECO:0000313" key="9">
    <source>
        <dbReference type="EMBL" id="CAB5226606.1"/>
    </source>
</evidence>
<dbReference type="EMBL" id="LR797356">
    <property type="protein sequence ID" value="CAB4205164.1"/>
    <property type="molecule type" value="Genomic_DNA"/>
</dbReference>